<comment type="similarity">
    <text evidence="2 6">Belongs to the zinc-containing alcohol dehydrogenase family.</text>
</comment>
<dbReference type="CDD" id="cd08233">
    <property type="entry name" value="butanediol_DH_like"/>
    <property type="match status" value="1"/>
</dbReference>
<keyword evidence="3 6" id="KW-0479">Metal-binding</keyword>
<dbReference type="InterPro" id="IPR011032">
    <property type="entry name" value="GroES-like_sf"/>
</dbReference>
<evidence type="ECO:0000256" key="3">
    <source>
        <dbReference type="ARBA" id="ARBA00022723"/>
    </source>
</evidence>
<organism evidence="8 9">
    <name type="scientific">Aspergillus pseudoustus</name>
    <dbReference type="NCBI Taxonomy" id="1810923"/>
    <lineage>
        <taxon>Eukaryota</taxon>
        <taxon>Fungi</taxon>
        <taxon>Dikarya</taxon>
        <taxon>Ascomycota</taxon>
        <taxon>Pezizomycotina</taxon>
        <taxon>Eurotiomycetes</taxon>
        <taxon>Eurotiomycetidae</taxon>
        <taxon>Eurotiales</taxon>
        <taxon>Aspergillaceae</taxon>
        <taxon>Aspergillus</taxon>
        <taxon>Aspergillus subgen. Nidulantes</taxon>
    </lineage>
</organism>
<dbReference type="Proteomes" id="UP001610446">
    <property type="component" value="Unassembled WGS sequence"/>
</dbReference>
<dbReference type="Pfam" id="PF08240">
    <property type="entry name" value="ADH_N"/>
    <property type="match status" value="1"/>
</dbReference>
<keyword evidence="5" id="KW-0560">Oxidoreductase</keyword>
<dbReference type="SUPFAM" id="SSF50129">
    <property type="entry name" value="GroES-like"/>
    <property type="match status" value="1"/>
</dbReference>
<name>A0ABR4JVP8_9EURO</name>
<evidence type="ECO:0000259" key="7">
    <source>
        <dbReference type="SMART" id="SM00829"/>
    </source>
</evidence>
<evidence type="ECO:0000313" key="8">
    <source>
        <dbReference type="EMBL" id="KAL2844098.1"/>
    </source>
</evidence>
<dbReference type="InterPro" id="IPR002328">
    <property type="entry name" value="ADH_Zn_CS"/>
</dbReference>
<dbReference type="PANTHER" id="PTHR43161:SF23">
    <property type="entry name" value="(R,R)-BUTANEDIOL DEHYDROGENASE-RELATED"/>
    <property type="match status" value="1"/>
</dbReference>
<comment type="cofactor">
    <cofactor evidence="1 6">
        <name>Zn(2+)</name>
        <dbReference type="ChEBI" id="CHEBI:29105"/>
    </cofactor>
</comment>
<dbReference type="SMART" id="SM00829">
    <property type="entry name" value="PKS_ER"/>
    <property type="match status" value="1"/>
</dbReference>
<dbReference type="PROSITE" id="PS00059">
    <property type="entry name" value="ADH_ZINC"/>
    <property type="match status" value="1"/>
</dbReference>
<evidence type="ECO:0000313" key="9">
    <source>
        <dbReference type="Proteomes" id="UP001610446"/>
    </source>
</evidence>
<evidence type="ECO:0000256" key="6">
    <source>
        <dbReference type="RuleBase" id="RU361277"/>
    </source>
</evidence>
<sequence>MSMNAIRWHGNSDGVTLRYEKIAKPELKPGWVLVKNAWCGICGSDLHEYIHGPKNGPLTPHPVTGEQLPTGVGHEFSGIVAGVGEGVSDLRIGEKVVVFPSIMDHTCYYCREEIFGLCQSRGFMGFSGYGGGMQEYVCVERIAIHKVPDHVPLDLAALTEPLAVAWHGVLLAQPKPTDIALVLGAGPIGIGVILGLKAQGVEKIYVSEPSQTRAKKAVEAGATAIFNPITTDVAASIAAVSDGLGAHILFECAGVQSALDSAFQSARGKAKVIELAKYAAPVSIWPNTFNKKGISYIQSNIYTRQEFQDVVDALASGKIKNADLMITARIPLHESIEGGFEELLNTKDKHCKILVQSNSPSII</sequence>
<dbReference type="EMBL" id="JBFXLU010000084">
    <property type="protein sequence ID" value="KAL2844098.1"/>
    <property type="molecule type" value="Genomic_DNA"/>
</dbReference>
<dbReference type="InterPro" id="IPR013149">
    <property type="entry name" value="ADH-like_C"/>
</dbReference>
<gene>
    <name evidence="8" type="ORF">BJY01DRAFT_264096</name>
</gene>
<evidence type="ECO:0000256" key="1">
    <source>
        <dbReference type="ARBA" id="ARBA00001947"/>
    </source>
</evidence>
<keyword evidence="4 6" id="KW-0862">Zinc</keyword>
<proteinExistence type="inferred from homology"/>
<accession>A0ABR4JVP8</accession>
<dbReference type="SUPFAM" id="SSF51735">
    <property type="entry name" value="NAD(P)-binding Rossmann-fold domains"/>
    <property type="match status" value="1"/>
</dbReference>
<dbReference type="Gene3D" id="3.40.50.720">
    <property type="entry name" value="NAD(P)-binding Rossmann-like Domain"/>
    <property type="match status" value="1"/>
</dbReference>
<dbReference type="InterPro" id="IPR036291">
    <property type="entry name" value="NAD(P)-bd_dom_sf"/>
</dbReference>
<reference evidence="8 9" key="1">
    <citation type="submission" date="2024-07" db="EMBL/GenBank/DDBJ databases">
        <title>Section-level genome sequencing and comparative genomics of Aspergillus sections Usti and Cavernicolus.</title>
        <authorList>
            <consortium name="Lawrence Berkeley National Laboratory"/>
            <person name="Nybo J.L."/>
            <person name="Vesth T.C."/>
            <person name="Theobald S."/>
            <person name="Frisvad J.C."/>
            <person name="Larsen T.O."/>
            <person name="Kjaerboelling I."/>
            <person name="Rothschild-Mancinelli K."/>
            <person name="Lyhne E.K."/>
            <person name="Kogle M.E."/>
            <person name="Barry K."/>
            <person name="Clum A."/>
            <person name="Na H."/>
            <person name="Ledsgaard L."/>
            <person name="Lin J."/>
            <person name="Lipzen A."/>
            <person name="Kuo A."/>
            <person name="Riley R."/>
            <person name="Mondo S."/>
            <person name="Labutti K."/>
            <person name="Haridas S."/>
            <person name="Pangalinan J."/>
            <person name="Salamov A.A."/>
            <person name="Simmons B.A."/>
            <person name="Magnuson J.K."/>
            <person name="Chen J."/>
            <person name="Drula E."/>
            <person name="Henrissat B."/>
            <person name="Wiebenga A."/>
            <person name="Lubbers R.J."/>
            <person name="Gomes A.C."/>
            <person name="Makela M.R."/>
            <person name="Stajich J."/>
            <person name="Grigoriev I.V."/>
            <person name="Mortensen U.H."/>
            <person name="De Vries R.P."/>
            <person name="Baker S.E."/>
            <person name="Andersen M.R."/>
        </authorList>
    </citation>
    <scope>NUCLEOTIDE SEQUENCE [LARGE SCALE GENOMIC DNA]</scope>
    <source>
        <strain evidence="8 9">CBS 123904</strain>
    </source>
</reference>
<evidence type="ECO:0000256" key="4">
    <source>
        <dbReference type="ARBA" id="ARBA00022833"/>
    </source>
</evidence>
<dbReference type="InterPro" id="IPR013154">
    <property type="entry name" value="ADH-like_N"/>
</dbReference>
<comment type="caution">
    <text evidence="8">The sequence shown here is derived from an EMBL/GenBank/DDBJ whole genome shotgun (WGS) entry which is preliminary data.</text>
</comment>
<dbReference type="Gene3D" id="3.90.180.10">
    <property type="entry name" value="Medium-chain alcohol dehydrogenases, catalytic domain"/>
    <property type="match status" value="1"/>
</dbReference>
<dbReference type="Pfam" id="PF00107">
    <property type="entry name" value="ADH_zinc_N"/>
    <property type="match status" value="1"/>
</dbReference>
<dbReference type="InterPro" id="IPR020843">
    <property type="entry name" value="ER"/>
</dbReference>
<evidence type="ECO:0000256" key="2">
    <source>
        <dbReference type="ARBA" id="ARBA00008072"/>
    </source>
</evidence>
<feature type="domain" description="Enoyl reductase (ER)" evidence="7">
    <location>
        <begin position="14"/>
        <end position="355"/>
    </location>
</feature>
<dbReference type="PANTHER" id="PTHR43161">
    <property type="entry name" value="SORBITOL DEHYDROGENASE"/>
    <property type="match status" value="1"/>
</dbReference>
<keyword evidence="9" id="KW-1185">Reference proteome</keyword>
<protein>
    <submittedName>
        <fullName evidence="8">Chaperonin 10-like protein</fullName>
    </submittedName>
</protein>
<evidence type="ECO:0000256" key="5">
    <source>
        <dbReference type="ARBA" id="ARBA00023002"/>
    </source>
</evidence>